<sequence>MKAQILYDTNVNKLEEVEESKCGPDDVRVKVMAAGICGSDSHKMQTKWKYQLPAVMGHEFTGEVVEIGENVTNIQLGERVVGIPFLPCNKCEYCEQGLYSLCDDYEMIGTHYHGAFAENTVLPARNVLSIGDLDYDQAALIEPLSVALHGVIGIKPQIGDTVIVFGCGAIGMLAIQVLLNTGVKAIIAVDIDDEKLQQAKDYGCKYTINSMKEDLIEKVNEYTNNRGVEIALECAGSTITEEQCFRVTAKKGKIGFLGIAYKDITVPQESWERIFRRELTLTGFWNSYSAPFPGREWSSAIDMIRDGKVDVKSMISHRYKLSQLQDAYDMIASRKEKYNKVIIKPQEV</sequence>
<keyword evidence="7" id="KW-1185">Reference proteome</keyword>
<proteinExistence type="inferred from homology"/>
<name>A0A366IHP1_9FIRM</name>
<dbReference type="SUPFAM" id="SSF51735">
    <property type="entry name" value="NAD(P)-binding Rossmann-fold domains"/>
    <property type="match status" value="1"/>
</dbReference>
<dbReference type="Pfam" id="PF00107">
    <property type="entry name" value="ADH_zinc_N"/>
    <property type="match status" value="1"/>
</dbReference>
<organism evidence="6 7">
    <name type="scientific">Alkalibaculum bacchi</name>
    <dbReference type="NCBI Taxonomy" id="645887"/>
    <lineage>
        <taxon>Bacteria</taxon>
        <taxon>Bacillati</taxon>
        <taxon>Bacillota</taxon>
        <taxon>Clostridia</taxon>
        <taxon>Eubacteriales</taxon>
        <taxon>Eubacteriaceae</taxon>
        <taxon>Alkalibaculum</taxon>
    </lineage>
</organism>
<dbReference type="GO" id="GO:0016491">
    <property type="term" value="F:oxidoreductase activity"/>
    <property type="evidence" value="ECO:0007669"/>
    <property type="project" value="UniProtKB-KW"/>
</dbReference>
<evidence type="ECO:0000313" key="7">
    <source>
        <dbReference type="Proteomes" id="UP000253490"/>
    </source>
</evidence>
<keyword evidence="2 4" id="KW-0862">Zinc</keyword>
<comment type="caution">
    <text evidence="6">The sequence shown here is derived from an EMBL/GenBank/DDBJ whole genome shotgun (WGS) entry which is preliminary data.</text>
</comment>
<dbReference type="InterPro" id="IPR020843">
    <property type="entry name" value="ER"/>
</dbReference>
<evidence type="ECO:0000313" key="6">
    <source>
        <dbReference type="EMBL" id="RBP70179.1"/>
    </source>
</evidence>
<dbReference type="SMART" id="SM00829">
    <property type="entry name" value="PKS_ER"/>
    <property type="match status" value="1"/>
</dbReference>
<comment type="cofactor">
    <cofactor evidence="4">
        <name>Zn(2+)</name>
        <dbReference type="ChEBI" id="CHEBI:29105"/>
    </cofactor>
</comment>
<dbReference type="PANTHER" id="PTHR43401">
    <property type="entry name" value="L-THREONINE 3-DEHYDROGENASE"/>
    <property type="match status" value="1"/>
</dbReference>
<protein>
    <submittedName>
        <fullName evidence="6">L-iditol 2-dehydrogenase</fullName>
    </submittedName>
</protein>
<evidence type="ECO:0000256" key="1">
    <source>
        <dbReference type="ARBA" id="ARBA00022723"/>
    </source>
</evidence>
<keyword evidence="3" id="KW-0560">Oxidoreductase</keyword>
<evidence type="ECO:0000256" key="4">
    <source>
        <dbReference type="RuleBase" id="RU361277"/>
    </source>
</evidence>
<dbReference type="OrthoDB" id="9769198at2"/>
<dbReference type="InterPro" id="IPR002328">
    <property type="entry name" value="ADH_Zn_CS"/>
</dbReference>
<comment type="similarity">
    <text evidence="4">Belongs to the zinc-containing alcohol dehydrogenase family.</text>
</comment>
<dbReference type="InterPro" id="IPR013154">
    <property type="entry name" value="ADH-like_N"/>
</dbReference>
<dbReference type="PROSITE" id="PS00059">
    <property type="entry name" value="ADH_ZINC"/>
    <property type="match status" value="1"/>
</dbReference>
<dbReference type="Gene3D" id="3.90.180.10">
    <property type="entry name" value="Medium-chain alcohol dehydrogenases, catalytic domain"/>
    <property type="match status" value="1"/>
</dbReference>
<dbReference type="PANTHER" id="PTHR43401:SF2">
    <property type="entry name" value="L-THREONINE 3-DEHYDROGENASE"/>
    <property type="match status" value="1"/>
</dbReference>
<dbReference type="EMBL" id="QNRX01000001">
    <property type="protein sequence ID" value="RBP70179.1"/>
    <property type="molecule type" value="Genomic_DNA"/>
</dbReference>
<dbReference type="Gene3D" id="3.40.50.720">
    <property type="entry name" value="NAD(P)-binding Rossmann-like Domain"/>
    <property type="match status" value="1"/>
</dbReference>
<keyword evidence="1 4" id="KW-0479">Metal-binding</keyword>
<dbReference type="GO" id="GO:0008270">
    <property type="term" value="F:zinc ion binding"/>
    <property type="evidence" value="ECO:0007669"/>
    <property type="project" value="InterPro"/>
</dbReference>
<dbReference type="Proteomes" id="UP000253490">
    <property type="component" value="Unassembled WGS sequence"/>
</dbReference>
<dbReference type="AlphaFoldDB" id="A0A366IHP1"/>
<evidence type="ECO:0000259" key="5">
    <source>
        <dbReference type="SMART" id="SM00829"/>
    </source>
</evidence>
<reference evidence="6 7" key="1">
    <citation type="submission" date="2018-06" db="EMBL/GenBank/DDBJ databases">
        <title>Genomic Encyclopedia of Type Strains, Phase IV (KMG-IV): sequencing the most valuable type-strain genomes for metagenomic binning, comparative biology and taxonomic classification.</title>
        <authorList>
            <person name="Goeker M."/>
        </authorList>
    </citation>
    <scope>NUCLEOTIDE SEQUENCE [LARGE SCALE GENOMIC DNA]</scope>
    <source>
        <strain evidence="6 7">DSM 22112</strain>
    </source>
</reference>
<accession>A0A366IHP1</accession>
<evidence type="ECO:0000256" key="2">
    <source>
        <dbReference type="ARBA" id="ARBA00022833"/>
    </source>
</evidence>
<evidence type="ECO:0000256" key="3">
    <source>
        <dbReference type="ARBA" id="ARBA00023002"/>
    </source>
</evidence>
<gene>
    <name evidence="6" type="ORF">DES36_101236</name>
</gene>
<dbReference type="Pfam" id="PF08240">
    <property type="entry name" value="ADH_N"/>
    <property type="match status" value="1"/>
</dbReference>
<dbReference type="SUPFAM" id="SSF50129">
    <property type="entry name" value="GroES-like"/>
    <property type="match status" value="1"/>
</dbReference>
<dbReference type="InterPro" id="IPR011032">
    <property type="entry name" value="GroES-like_sf"/>
</dbReference>
<dbReference type="InterPro" id="IPR013149">
    <property type="entry name" value="ADH-like_C"/>
</dbReference>
<dbReference type="InterPro" id="IPR050129">
    <property type="entry name" value="Zn_alcohol_dh"/>
</dbReference>
<dbReference type="CDD" id="cd08236">
    <property type="entry name" value="sugar_DH"/>
    <property type="match status" value="1"/>
</dbReference>
<feature type="domain" description="Enoyl reductase (ER)" evidence="5">
    <location>
        <begin position="4"/>
        <end position="343"/>
    </location>
</feature>
<dbReference type="RefSeq" id="WP_113919387.1">
    <property type="nucleotide sequence ID" value="NZ_QNRX01000001.1"/>
</dbReference>
<dbReference type="InterPro" id="IPR036291">
    <property type="entry name" value="NAD(P)-bd_dom_sf"/>
</dbReference>